<protein>
    <submittedName>
        <fullName evidence="1">Putative ovule protein</fullName>
    </submittedName>
</protein>
<accession>A0A0V0H2U6</accession>
<evidence type="ECO:0000313" key="1">
    <source>
        <dbReference type="EMBL" id="JAP14648.1"/>
    </source>
</evidence>
<sequence length="68" mass="8163">MKLKFCWTCNLNFLCCMFSHKRINPISCKIIKIVQFFIQSNQIIKVYKIAKYTITGYSKNTQYLLIKF</sequence>
<organism evidence="1">
    <name type="scientific">Solanum chacoense</name>
    <name type="common">Chaco potato</name>
    <dbReference type="NCBI Taxonomy" id="4108"/>
    <lineage>
        <taxon>Eukaryota</taxon>
        <taxon>Viridiplantae</taxon>
        <taxon>Streptophyta</taxon>
        <taxon>Embryophyta</taxon>
        <taxon>Tracheophyta</taxon>
        <taxon>Spermatophyta</taxon>
        <taxon>Magnoliopsida</taxon>
        <taxon>eudicotyledons</taxon>
        <taxon>Gunneridae</taxon>
        <taxon>Pentapetalae</taxon>
        <taxon>asterids</taxon>
        <taxon>lamiids</taxon>
        <taxon>Solanales</taxon>
        <taxon>Solanaceae</taxon>
        <taxon>Solanoideae</taxon>
        <taxon>Solaneae</taxon>
        <taxon>Solanum</taxon>
    </lineage>
</organism>
<reference evidence="1" key="1">
    <citation type="submission" date="2015-12" db="EMBL/GenBank/DDBJ databases">
        <title>Gene expression during late stages of embryo sac development: a critical building block for successful pollen-pistil interactions.</title>
        <authorList>
            <person name="Liu Y."/>
            <person name="Joly V."/>
            <person name="Sabar M."/>
            <person name="Matton D.P."/>
        </authorList>
    </citation>
    <scope>NUCLEOTIDE SEQUENCE</scope>
</reference>
<name>A0A0V0H2U6_SOLCH</name>
<dbReference type="EMBL" id="GEDG01026270">
    <property type="protein sequence ID" value="JAP14648.1"/>
    <property type="molecule type" value="Transcribed_RNA"/>
</dbReference>
<proteinExistence type="predicted"/>
<dbReference type="AlphaFoldDB" id="A0A0V0H2U6"/>